<evidence type="ECO:0000313" key="5">
    <source>
        <dbReference type="EMBL" id="PRY44833.1"/>
    </source>
</evidence>
<dbReference type="AlphaFoldDB" id="A0A2T0TGT1"/>
<dbReference type="OrthoDB" id="4247482at2"/>
<keyword evidence="6" id="KW-1185">Reference proteome</keyword>
<dbReference type="PANTHER" id="PTHR43046">
    <property type="entry name" value="GDP-MANNOSE MANNOSYL HYDROLASE"/>
    <property type="match status" value="1"/>
</dbReference>
<reference evidence="5 6" key="1">
    <citation type="submission" date="2018-03" db="EMBL/GenBank/DDBJ databases">
        <title>Genomic Encyclopedia of Archaeal and Bacterial Type Strains, Phase II (KMG-II): from individual species to whole genera.</title>
        <authorList>
            <person name="Goeker M."/>
        </authorList>
    </citation>
    <scope>NUCLEOTIDE SEQUENCE [LARGE SCALE GENOMIC DNA]</scope>
    <source>
        <strain evidence="5 6">DSM 44720</strain>
    </source>
</reference>
<gene>
    <name evidence="5" type="ORF">CLV43_102398</name>
</gene>
<dbReference type="CDD" id="cd18876">
    <property type="entry name" value="NUDIX_Hydrolase"/>
    <property type="match status" value="1"/>
</dbReference>
<dbReference type="PROSITE" id="PS51462">
    <property type="entry name" value="NUDIX"/>
    <property type="match status" value="1"/>
</dbReference>
<dbReference type="PROSITE" id="PS00893">
    <property type="entry name" value="NUDIX_BOX"/>
    <property type="match status" value="1"/>
</dbReference>
<evidence type="ECO:0000256" key="1">
    <source>
        <dbReference type="ARBA" id="ARBA00001946"/>
    </source>
</evidence>
<dbReference type="InterPro" id="IPR000086">
    <property type="entry name" value="NUDIX_hydrolase_dom"/>
</dbReference>
<sequence>MTLEQYVAGLNRKRVVAGVLFRDATGRVLLVEPSYKPDWEIPGGAGEEGEPPWVTATREVREEMDLVWTTGALLVVDHVPARQGWDEGVAFVFDGGLLTEADVAALSFPDGEIVSARLCDDTEVRSLVRPLLADRIAAALHAVDAGAPSLCEQGRRVG</sequence>
<evidence type="ECO:0000259" key="4">
    <source>
        <dbReference type="PROSITE" id="PS51462"/>
    </source>
</evidence>
<dbReference type="GO" id="GO:0016787">
    <property type="term" value="F:hydrolase activity"/>
    <property type="evidence" value="ECO:0007669"/>
    <property type="project" value="UniProtKB-KW"/>
</dbReference>
<evidence type="ECO:0000256" key="2">
    <source>
        <dbReference type="ARBA" id="ARBA00022801"/>
    </source>
</evidence>
<evidence type="ECO:0000256" key="3">
    <source>
        <dbReference type="ARBA" id="ARBA00022842"/>
    </source>
</evidence>
<dbReference type="Gene3D" id="3.90.79.10">
    <property type="entry name" value="Nucleoside Triphosphate Pyrophosphohydrolase"/>
    <property type="match status" value="1"/>
</dbReference>
<dbReference type="Proteomes" id="UP000239494">
    <property type="component" value="Unassembled WGS sequence"/>
</dbReference>
<dbReference type="EMBL" id="PVTF01000002">
    <property type="protein sequence ID" value="PRY44833.1"/>
    <property type="molecule type" value="Genomic_DNA"/>
</dbReference>
<keyword evidence="2" id="KW-0378">Hydrolase</keyword>
<dbReference type="PANTHER" id="PTHR43046:SF12">
    <property type="entry name" value="GDP-MANNOSE MANNOSYL HYDROLASE"/>
    <property type="match status" value="1"/>
</dbReference>
<name>A0A2T0TGT1_9PSEU</name>
<feature type="domain" description="Nudix hydrolase" evidence="4">
    <location>
        <begin position="11"/>
        <end position="132"/>
    </location>
</feature>
<dbReference type="RefSeq" id="WP_106186416.1">
    <property type="nucleotide sequence ID" value="NZ_PVTF01000002.1"/>
</dbReference>
<keyword evidence="3" id="KW-0460">Magnesium</keyword>
<dbReference type="Pfam" id="PF00293">
    <property type="entry name" value="NUDIX"/>
    <property type="match status" value="1"/>
</dbReference>
<evidence type="ECO:0000313" key="6">
    <source>
        <dbReference type="Proteomes" id="UP000239494"/>
    </source>
</evidence>
<comment type="caution">
    <text evidence="5">The sequence shown here is derived from an EMBL/GenBank/DDBJ whole genome shotgun (WGS) entry which is preliminary data.</text>
</comment>
<proteinExistence type="predicted"/>
<dbReference type="InterPro" id="IPR015797">
    <property type="entry name" value="NUDIX_hydrolase-like_dom_sf"/>
</dbReference>
<dbReference type="InterPro" id="IPR020084">
    <property type="entry name" value="NUDIX_hydrolase_CS"/>
</dbReference>
<dbReference type="SUPFAM" id="SSF55811">
    <property type="entry name" value="Nudix"/>
    <property type="match status" value="1"/>
</dbReference>
<protein>
    <submittedName>
        <fullName evidence="5">ADP-ribose pyrophosphatase YjhB (NUDIX family)</fullName>
    </submittedName>
</protein>
<organism evidence="5 6">
    <name type="scientific">Umezawaea tangerina</name>
    <dbReference type="NCBI Taxonomy" id="84725"/>
    <lineage>
        <taxon>Bacteria</taxon>
        <taxon>Bacillati</taxon>
        <taxon>Actinomycetota</taxon>
        <taxon>Actinomycetes</taxon>
        <taxon>Pseudonocardiales</taxon>
        <taxon>Pseudonocardiaceae</taxon>
        <taxon>Umezawaea</taxon>
    </lineage>
</organism>
<comment type="cofactor">
    <cofactor evidence="1">
        <name>Mg(2+)</name>
        <dbReference type="ChEBI" id="CHEBI:18420"/>
    </cofactor>
</comment>
<accession>A0A2T0TGT1</accession>